<protein>
    <submittedName>
        <fullName evidence="2">Uncharacterized protein</fullName>
    </submittedName>
</protein>
<keyword evidence="1" id="KW-0472">Membrane</keyword>
<dbReference type="AlphaFoldDB" id="A0A813X6P3"/>
<gene>
    <name evidence="2" type="ORF">OXX778_LOCUS9655</name>
</gene>
<evidence type="ECO:0000256" key="1">
    <source>
        <dbReference type="SAM" id="Phobius"/>
    </source>
</evidence>
<feature type="non-terminal residue" evidence="2">
    <location>
        <position position="124"/>
    </location>
</feature>
<proteinExistence type="predicted"/>
<keyword evidence="3" id="KW-1185">Reference proteome</keyword>
<reference evidence="2" key="1">
    <citation type="submission" date="2021-02" db="EMBL/GenBank/DDBJ databases">
        <authorList>
            <person name="Nowell W R."/>
        </authorList>
    </citation>
    <scope>NUCLEOTIDE SEQUENCE</scope>
    <source>
        <strain evidence="2">Ploen Becks lab</strain>
    </source>
</reference>
<dbReference type="OrthoDB" id="10063988at2759"/>
<dbReference type="Proteomes" id="UP000663879">
    <property type="component" value="Unassembled WGS sequence"/>
</dbReference>
<accession>A0A813X6P3</accession>
<evidence type="ECO:0000313" key="3">
    <source>
        <dbReference type="Proteomes" id="UP000663879"/>
    </source>
</evidence>
<dbReference type="EMBL" id="CAJNOC010001444">
    <property type="protein sequence ID" value="CAF0865427.1"/>
    <property type="molecule type" value="Genomic_DNA"/>
</dbReference>
<evidence type="ECO:0000313" key="2">
    <source>
        <dbReference type="EMBL" id="CAF0865427.1"/>
    </source>
</evidence>
<keyword evidence="1" id="KW-1133">Transmembrane helix</keyword>
<keyword evidence="1" id="KW-0812">Transmembrane</keyword>
<comment type="caution">
    <text evidence="2">The sequence shown here is derived from an EMBL/GenBank/DDBJ whole genome shotgun (WGS) entry which is preliminary data.</text>
</comment>
<name>A0A813X6P3_9BILA</name>
<organism evidence="2 3">
    <name type="scientific">Brachionus calyciflorus</name>
    <dbReference type="NCBI Taxonomy" id="104777"/>
    <lineage>
        <taxon>Eukaryota</taxon>
        <taxon>Metazoa</taxon>
        <taxon>Spiralia</taxon>
        <taxon>Gnathifera</taxon>
        <taxon>Rotifera</taxon>
        <taxon>Eurotatoria</taxon>
        <taxon>Monogononta</taxon>
        <taxon>Pseudotrocha</taxon>
        <taxon>Ploima</taxon>
        <taxon>Brachionidae</taxon>
        <taxon>Brachionus</taxon>
    </lineage>
</organism>
<feature type="transmembrane region" description="Helical" evidence="1">
    <location>
        <begin position="6"/>
        <end position="25"/>
    </location>
</feature>
<sequence>MFSNKIFNLILLLNFISLILTGHFYSGSITWKVVNSNPDDTIDILLDYKTYWRSDPNVRGTERCTDAKISNKSLIGENEKIGCDVGCEPLTFSISSKVYCNSYSLANNWSYGKRSELIKVLNNQ</sequence>